<comment type="caution">
    <text evidence="1">The sequence shown here is derived from an EMBL/GenBank/DDBJ whole genome shotgun (WGS) entry which is preliminary data.</text>
</comment>
<dbReference type="AlphaFoldDB" id="A0AAW6YD51"/>
<name>A0AAW6YD51_9STRE</name>
<protein>
    <submittedName>
        <fullName evidence="1">Uncharacterized protein</fullName>
    </submittedName>
</protein>
<proteinExistence type="predicted"/>
<organism evidence="1 2">
    <name type="scientific">Streptococcus pasteurianus</name>
    <dbReference type="NCBI Taxonomy" id="197614"/>
    <lineage>
        <taxon>Bacteria</taxon>
        <taxon>Bacillati</taxon>
        <taxon>Bacillota</taxon>
        <taxon>Bacilli</taxon>
        <taxon>Lactobacillales</taxon>
        <taxon>Streptococcaceae</taxon>
        <taxon>Streptococcus</taxon>
    </lineage>
</organism>
<dbReference type="EMBL" id="JASOPU010000023">
    <property type="protein sequence ID" value="MDK7293967.1"/>
    <property type="molecule type" value="Genomic_DNA"/>
</dbReference>
<accession>A0AAW6YD51</accession>
<evidence type="ECO:0000313" key="1">
    <source>
        <dbReference type="EMBL" id="MDK7293967.1"/>
    </source>
</evidence>
<gene>
    <name evidence="1" type="ORF">QP487_11135</name>
</gene>
<dbReference type="Proteomes" id="UP001237917">
    <property type="component" value="Unassembled WGS sequence"/>
</dbReference>
<reference evidence="1" key="1">
    <citation type="submission" date="2023-05" db="EMBL/GenBank/DDBJ databases">
        <title>Cataloging the Phylogenetic Diversity of Human Bladder Bacteria.</title>
        <authorList>
            <person name="Du J."/>
        </authorList>
    </citation>
    <scope>NUCLEOTIDE SEQUENCE</scope>
    <source>
        <strain evidence="1">UMB0765</strain>
    </source>
</reference>
<sequence>MAENNSIVYNNNQETNEVAKEIHQLTGNQSDSSTDRILVVTADKEHVDSYFIQYASCYYPWDANVDIPEIILCRLTKNF</sequence>
<dbReference type="RefSeq" id="WP_003063403.1">
    <property type="nucleotide sequence ID" value="NZ_QVEY01000028.1"/>
</dbReference>
<evidence type="ECO:0000313" key="2">
    <source>
        <dbReference type="Proteomes" id="UP001237917"/>
    </source>
</evidence>